<keyword evidence="3" id="KW-0963">Cytoplasm</keyword>
<evidence type="ECO:0000313" key="8">
    <source>
        <dbReference type="EMBL" id="KAK4275952.1"/>
    </source>
</evidence>
<organism evidence="8 9">
    <name type="scientific">Acacia crassicarpa</name>
    <name type="common">northern wattle</name>
    <dbReference type="NCBI Taxonomy" id="499986"/>
    <lineage>
        <taxon>Eukaryota</taxon>
        <taxon>Viridiplantae</taxon>
        <taxon>Streptophyta</taxon>
        <taxon>Embryophyta</taxon>
        <taxon>Tracheophyta</taxon>
        <taxon>Spermatophyta</taxon>
        <taxon>Magnoliopsida</taxon>
        <taxon>eudicotyledons</taxon>
        <taxon>Gunneridae</taxon>
        <taxon>Pentapetalae</taxon>
        <taxon>rosids</taxon>
        <taxon>fabids</taxon>
        <taxon>Fabales</taxon>
        <taxon>Fabaceae</taxon>
        <taxon>Caesalpinioideae</taxon>
        <taxon>mimosoid clade</taxon>
        <taxon>Acacieae</taxon>
        <taxon>Acacia</taxon>
    </lineage>
</organism>
<dbReference type="InterPro" id="IPR042241">
    <property type="entry name" value="GCP_C_sf"/>
</dbReference>
<feature type="domain" description="Gamma tubulin complex component protein N-terminal" evidence="7">
    <location>
        <begin position="63"/>
        <end position="389"/>
    </location>
</feature>
<dbReference type="GO" id="GO:0005874">
    <property type="term" value="C:microtubule"/>
    <property type="evidence" value="ECO:0007669"/>
    <property type="project" value="UniProtKB-KW"/>
</dbReference>
<sequence>MAVDTNLAVLFDNLKVEDPLIPPKNWESIPSESGLHSHSDAVTSSPNQPLYDLSTVSEASLVRLVMNAMQGVKSSLVSIQKLSAIFCSNPADRTFHRIPSVWKRASSTHSLGNVLKSIGCSGLLVFLLREFVNYFTNMNLEDSLISKSKNHQNDEMGEEKFPPDTLVNQAFAVAVGKVLEGYICALDTVYASAVLRRPSSDIELSVHVSSESGCLKNVVHSEITFLEFYLHTKDLGTQIEALGNICNLHKLALSLSDTSFDDLIADATSEFHNFYRGADLLTFLYAQLNVADPAHCNLLKFLFLQSFEPYCGFIRSWIFKAEINDPYKEFIVEDTEHLPPNLHIKASISVDFPVASFRERVGVAVPCFLRDTLVPLVRAGQQLQVLLKLLELCIHVATRDHSSQDFLPCWSGFTNNGPSYLSPLTFSRDDIEAMVLARDNYYTRMNEKLKSLFSVSEIKYQQVAPHASVPYFGNCGGNLDNLNMFMSEDESIALQTAGKRSSIIGIDNSDSDVSSTADELPYVEDAYDLSDSASNNSEEQIETDQLISWPYKVVEQQNYVSALSFSKSTAVNSSMQDSCQFEKSDGASDKICDQKYTIDHFVKSSNVRMMESYVSNSPSPGKSSCSFHVNTQHDSYWSAGHIMKSSFDEDEIDECKVTGTHMELLKDATLCNVNNIAINEALSREPLGANLCDNNVHSLKLYGFRPQNMDHQHNSSMNPLSTNPMLTRNSLLCLMGRNGEKYMTDRQPLPYFNFSTVEDLCKVYMDKSLLSSRFSSGSAIPLDRHASVNGNKIDHYCKEGNGGEDGLIDTTRNCNSASLDLKDHNRDILTDVHGGSSWERLLGSFRKSIDCDATQKICFSTFEMPLDIIIDKCLLQEIILQYKYVSKLTIYFLEEVFELKEHLLALRRYHFMEVADWADLFILSLWHHRWSVTEANERLPEIQGLLESSIQKSSCESDCNKHRLFVYVKGHGKMPFSISTIGVRSFDFLGLGYRVDWPVNIILTPAALKIYADIFSFLIQVKLGLVSLTDVWCCLKDLMHTTSKKVNSEQYQHGAGQLNLLIKLRHQVSHFVSTLQQYVESQLSHESRCKFLHSLQHKVNDMMDLESVHTEYLANALRICFLSEETRTVGSIIESILQCALDFRLCLTSGTWDEGIGQENLFGRFKINISQVLSIKQKFDKNLKELQRCYIKAPKHGSLGLSRFWEYLNYNEYYADVSNEVGCYAF</sequence>
<dbReference type="Gene3D" id="1.20.120.1900">
    <property type="entry name" value="Gamma-tubulin complex, C-terminal domain"/>
    <property type="match status" value="1"/>
</dbReference>
<dbReference type="GO" id="GO:0000930">
    <property type="term" value="C:gamma-tubulin complex"/>
    <property type="evidence" value="ECO:0007669"/>
    <property type="project" value="TreeGrafter"/>
</dbReference>
<dbReference type="GO" id="GO:0051011">
    <property type="term" value="F:microtubule minus-end binding"/>
    <property type="evidence" value="ECO:0007669"/>
    <property type="project" value="TreeGrafter"/>
</dbReference>
<dbReference type="PANTHER" id="PTHR19302">
    <property type="entry name" value="GAMMA TUBULIN COMPLEX PROTEIN"/>
    <property type="match status" value="1"/>
</dbReference>
<dbReference type="GO" id="GO:0031122">
    <property type="term" value="P:cytoplasmic microtubule organization"/>
    <property type="evidence" value="ECO:0007669"/>
    <property type="project" value="TreeGrafter"/>
</dbReference>
<comment type="subcellular location">
    <subcellularLocation>
        <location evidence="1">Cytoplasm</location>
        <location evidence="1">Cytoskeleton</location>
    </subcellularLocation>
</comment>
<comment type="similarity">
    <text evidence="2">Belongs to the TUBGCP family.</text>
</comment>
<dbReference type="InterPro" id="IPR040457">
    <property type="entry name" value="GCP_C"/>
</dbReference>
<evidence type="ECO:0000313" key="9">
    <source>
        <dbReference type="Proteomes" id="UP001293593"/>
    </source>
</evidence>
<feature type="domain" description="Gamma tubulin complex component C-terminal" evidence="6">
    <location>
        <begin position="899"/>
        <end position="1214"/>
    </location>
</feature>
<dbReference type="AlphaFoldDB" id="A0AAE1JRM5"/>
<dbReference type="GO" id="GO:0000922">
    <property type="term" value="C:spindle pole"/>
    <property type="evidence" value="ECO:0007669"/>
    <property type="project" value="InterPro"/>
</dbReference>
<dbReference type="FunFam" id="1.20.120.1900:FF:000018">
    <property type="entry name" value="Gamma-tubulin complex component 6 isoform A"/>
    <property type="match status" value="1"/>
</dbReference>
<dbReference type="GO" id="GO:0051225">
    <property type="term" value="P:spindle assembly"/>
    <property type="evidence" value="ECO:0007669"/>
    <property type="project" value="TreeGrafter"/>
</dbReference>
<keyword evidence="4" id="KW-0493">Microtubule</keyword>
<dbReference type="GO" id="GO:0051321">
    <property type="term" value="P:meiotic cell cycle"/>
    <property type="evidence" value="ECO:0007669"/>
    <property type="project" value="TreeGrafter"/>
</dbReference>
<evidence type="ECO:0000256" key="2">
    <source>
        <dbReference type="ARBA" id="ARBA00010337"/>
    </source>
</evidence>
<evidence type="ECO:0000259" key="6">
    <source>
        <dbReference type="Pfam" id="PF04130"/>
    </source>
</evidence>
<dbReference type="GO" id="GO:0000278">
    <property type="term" value="P:mitotic cell cycle"/>
    <property type="evidence" value="ECO:0007669"/>
    <property type="project" value="TreeGrafter"/>
</dbReference>
<accession>A0AAE1JRM5</accession>
<comment type="caution">
    <text evidence="8">The sequence shown here is derived from an EMBL/GenBank/DDBJ whole genome shotgun (WGS) entry which is preliminary data.</text>
</comment>
<reference evidence="8" key="1">
    <citation type="submission" date="2023-10" db="EMBL/GenBank/DDBJ databases">
        <title>Chromosome-level genome of the transformable northern wattle, Acacia crassicarpa.</title>
        <authorList>
            <person name="Massaro I."/>
            <person name="Sinha N.R."/>
            <person name="Poethig S."/>
            <person name="Leichty A.R."/>
        </authorList>
    </citation>
    <scope>NUCLEOTIDE SEQUENCE</scope>
    <source>
        <strain evidence="8">Acra3RX</strain>
        <tissue evidence="8">Leaf</tissue>
    </source>
</reference>
<dbReference type="InterPro" id="IPR041470">
    <property type="entry name" value="GCP_N"/>
</dbReference>
<keyword evidence="5" id="KW-0206">Cytoskeleton</keyword>
<gene>
    <name evidence="8" type="ORF">QN277_018962</name>
</gene>
<dbReference type="InterPro" id="IPR007259">
    <property type="entry name" value="GCP"/>
</dbReference>
<dbReference type="GO" id="GO:0007020">
    <property type="term" value="P:microtubule nucleation"/>
    <property type="evidence" value="ECO:0007669"/>
    <property type="project" value="InterPro"/>
</dbReference>
<proteinExistence type="inferred from homology"/>
<keyword evidence="9" id="KW-1185">Reference proteome</keyword>
<evidence type="ECO:0000256" key="1">
    <source>
        <dbReference type="ARBA" id="ARBA00004245"/>
    </source>
</evidence>
<evidence type="ECO:0000256" key="3">
    <source>
        <dbReference type="ARBA" id="ARBA00022490"/>
    </source>
</evidence>
<evidence type="ECO:0000256" key="4">
    <source>
        <dbReference type="ARBA" id="ARBA00022701"/>
    </source>
</evidence>
<evidence type="ECO:0000256" key="5">
    <source>
        <dbReference type="ARBA" id="ARBA00023212"/>
    </source>
</evidence>
<protein>
    <recommendedName>
        <fullName evidence="10">Gamma-tubulin complex component 6</fullName>
    </recommendedName>
</protein>
<dbReference type="Proteomes" id="UP001293593">
    <property type="component" value="Unassembled WGS sequence"/>
</dbReference>
<dbReference type="PANTHER" id="PTHR19302:SF70">
    <property type="entry name" value="GAMMA-TUBULIN COMPLEX COMPONENT 6"/>
    <property type="match status" value="1"/>
</dbReference>
<name>A0AAE1JRM5_9FABA</name>
<evidence type="ECO:0008006" key="10">
    <source>
        <dbReference type="Google" id="ProtNLM"/>
    </source>
</evidence>
<dbReference type="EMBL" id="JAWXYG010000004">
    <property type="protein sequence ID" value="KAK4275952.1"/>
    <property type="molecule type" value="Genomic_DNA"/>
</dbReference>
<dbReference type="Pfam" id="PF04130">
    <property type="entry name" value="GCP_C_terminal"/>
    <property type="match status" value="1"/>
</dbReference>
<evidence type="ECO:0000259" key="7">
    <source>
        <dbReference type="Pfam" id="PF17681"/>
    </source>
</evidence>
<dbReference type="Pfam" id="PF17681">
    <property type="entry name" value="GCP_N_terminal"/>
    <property type="match status" value="1"/>
</dbReference>
<dbReference type="GO" id="GO:0043015">
    <property type="term" value="F:gamma-tubulin binding"/>
    <property type="evidence" value="ECO:0007669"/>
    <property type="project" value="InterPro"/>
</dbReference>